<keyword evidence="2" id="KW-1185">Reference proteome</keyword>
<sequence length="210" mass="22349">MAIVGVMLSAFRLRGASLAPPNPLAGARCGERGLVPNPGEGGRPGGTGITDESVALDQPARRPLRAALKAARPGSARPRHFEVAQARGAFNRAAERLGLEAQPPRCALRHSAASDDLPAPRRALSEVKDRGRWATDCSLRRSAKRAELQRQMNSLSEEVVAFGQKTNPRLASIFESAALQRTSPWDATAIVTSSSPGHQRPALAARWAAI</sequence>
<name>A0ABN9S320_9DINO</name>
<dbReference type="EMBL" id="CAUYUJ010009180">
    <property type="protein sequence ID" value="CAK0826061.1"/>
    <property type="molecule type" value="Genomic_DNA"/>
</dbReference>
<comment type="caution">
    <text evidence="1">The sequence shown here is derived from an EMBL/GenBank/DDBJ whole genome shotgun (WGS) entry which is preliminary data.</text>
</comment>
<gene>
    <name evidence="1" type="ORF">PCOR1329_LOCUS26023</name>
</gene>
<organism evidence="1 2">
    <name type="scientific">Prorocentrum cordatum</name>
    <dbReference type="NCBI Taxonomy" id="2364126"/>
    <lineage>
        <taxon>Eukaryota</taxon>
        <taxon>Sar</taxon>
        <taxon>Alveolata</taxon>
        <taxon>Dinophyceae</taxon>
        <taxon>Prorocentrales</taxon>
        <taxon>Prorocentraceae</taxon>
        <taxon>Prorocentrum</taxon>
    </lineage>
</organism>
<accession>A0ABN9S320</accession>
<proteinExistence type="predicted"/>
<reference evidence="1" key="1">
    <citation type="submission" date="2023-10" db="EMBL/GenBank/DDBJ databases">
        <authorList>
            <person name="Chen Y."/>
            <person name="Shah S."/>
            <person name="Dougan E. K."/>
            <person name="Thang M."/>
            <person name="Chan C."/>
        </authorList>
    </citation>
    <scope>NUCLEOTIDE SEQUENCE [LARGE SCALE GENOMIC DNA]</scope>
</reference>
<dbReference type="Proteomes" id="UP001189429">
    <property type="component" value="Unassembled WGS sequence"/>
</dbReference>
<protein>
    <submittedName>
        <fullName evidence="1">Uncharacterized protein</fullName>
    </submittedName>
</protein>
<evidence type="ECO:0000313" key="1">
    <source>
        <dbReference type="EMBL" id="CAK0826061.1"/>
    </source>
</evidence>
<evidence type="ECO:0000313" key="2">
    <source>
        <dbReference type="Proteomes" id="UP001189429"/>
    </source>
</evidence>